<proteinExistence type="predicted"/>
<protein>
    <recommendedName>
        <fullName evidence="1">TIR domain-containing protein</fullName>
    </recommendedName>
</protein>
<dbReference type="EMBL" id="DF820464">
    <property type="protein sequence ID" value="GAK56069.1"/>
    <property type="molecule type" value="Genomic_DNA"/>
</dbReference>
<dbReference type="GO" id="GO:0007165">
    <property type="term" value="P:signal transduction"/>
    <property type="evidence" value="ECO:0007669"/>
    <property type="project" value="InterPro"/>
</dbReference>
<keyword evidence="3" id="KW-1185">Reference proteome</keyword>
<sequence>MATEQKGKIITFYSYKGGTGRSMALANAACLLAKRASSPKGVLMVDWDLEAPGLHRFFRQYLSETTQKTIATDTLLDSQPGLIDLFWELDAMTRKKAYQSENRVEELFEKVGLQRFILSTNIASLFLLKAGRFDEKYSMQVNTFQWEQLYRRVPWLIPAFARYLMREYQYILIDSRTGITDISGICTMLMPEKLVAVFTPNAQSLFGVLDLIRQATEYRKNSDDLRPLVIFPLPSRIEATEPELRYDWRYGNERKNLLGYQGQFEKTFQELYHLEACSLETYFNEVQIQHVPSYAYGEEIAVLSERGQDKFSLTRSYEVFTNRLTTLADVWDYPAEVLLKRKMQAKDYDVFLLYNSLDRQEVQAIAEQLMQHGVLPWLDITELRPGMRWRDAIKEAIMHVKSIAVCTGRGGIDLWQNKEMHSLLQQFIEQNRPVIPVILKTCEEVPKLPLSLADRRWVDFRKDTPHALMQLIWGITGKRPEEFMSQQNLL</sequence>
<dbReference type="InterPro" id="IPR027417">
    <property type="entry name" value="P-loop_NTPase"/>
</dbReference>
<dbReference type="Proteomes" id="UP000030661">
    <property type="component" value="Unassembled WGS sequence"/>
</dbReference>
<dbReference type="Gene3D" id="3.40.50.10140">
    <property type="entry name" value="Toll/interleukin-1 receptor homology (TIR) domain"/>
    <property type="match status" value="1"/>
</dbReference>
<dbReference type="SUPFAM" id="SSF52200">
    <property type="entry name" value="Toll/Interleukin receptor TIR domain"/>
    <property type="match status" value="1"/>
</dbReference>
<dbReference type="PANTHER" id="PTHR13696">
    <property type="entry name" value="P-LOOP CONTAINING NUCLEOSIDE TRIPHOSPHATE HYDROLASE"/>
    <property type="match status" value="1"/>
</dbReference>
<dbReference type="STRING" id="1499967.U27_03031"/>
<accession>A0A081BUR4</accession>
<evidence type="ECO:0000313" key="3">
    <source>
        <dbReference type="Proteomes" id="UP000030661"/>
    </source>
</evidence>
<evidence type="ECO:0000313" key="2">
    <source>
        <dbReference type="EMBL" id="GAK56069.1"/>
    </source>
</evidence>
<evidence type="ECO:0000259" key="1">
    <source>
        <dbReference type="PROSITE" id="PS50104"/>
    </source>
</evidence>
<reference evidence="2" key="1">
    <citation type="journal article" date="2015" name="PeerJ">
        <title>First genomic representation of candidate bacterial phylum KSB3 points to enhanced environmental sensing as a trigger of wastewater bulking.</title>
        <authorList>
            <person name="Sekiguchi Y."/>
            <person name="Ohashi A."/>
            <person name="Parks D.H."/>
            <person name="Yamauchi T."/>
            <person name="Tyson G.W."/>
            <person name="Hugenholtz P."/>
        </authorList>
    </citation>
    <scope>NUCLEOTIDE SEQUENCE [LARGE SCALE GENOMIC DNA]</scope>
</reference>
<dbReference type="Gene3D" id="3.40.50.300">
    <property type="entry name" value="P-loop containing nucleotide triphosphate hydrolases"/>
    <property type="match status" value="1"/>
</dbReference>
<dbReference type="PANTHER" id="PTHR13696:SF52">
    <property type="entry name" value="PARA FAMILY PROTEIN CT_582"/>
    <property type="match status" value="1"/>
</dbReference>
<gene>
    <name evidence="2" type="ORF">U27_03031</name>
</gene>
<dbReference type="InterPro" id="IPR000157">
    <property type="entry name" value="TIR_dom"/>
</dbReference>
<dbReference type="eggNOG" id="COG1262">
    <property type="taxonomic scope" value="Bacteria"/>
</dbReference>
<organism evidence="2">
    <name type="scientific">Vecturithrix granuli</name>
    <dbReference type="NCBI Taxonomy" id="1499967"/>
    <lineage>
        <taxon>Bacteria</taxon>
        <taxon>Candidatus Moduliflexota</taxon>
        <taxon>Candidatus Vecturitrichia</taxon>
        <taxon>Candidatus Vecturitrichales</taxon>
        <taxon>Candidatus Vecturitrichaceae</taxon>
        <taxon>Candidatus Vecturithrix</taxon>
    </lineage>
</organism>
<dbReference type="NCBIfam" id="NF047398">
    <property type="entry name" value="AAA_KGGVGR"/>
    <property type="match status" value="1"/>
</dbReference>
<dbReference type="InterPro" id="IPR035897">
    <property type="entry name" value="Toll_tir_struct_dom_sf"/>
</dbReference>
<dbReference type="InterPro" id="IPR050678">
    <property type="entry name" value="DNA_Partitioning_ATPase"/>
</dbReference>
<name>A0A081BUR4_VECG1</name>
<dbReference type="SUPFAM" id="SSF52540">
    <property type="entry name" value="P-loop containing nucleoside triphosphate hydrolases"/>
    <property type="match status" value="1"/>
</dbReference>
<feature type="domain" description="TIR" evidence="1">
    <location>
        <begin position="346"/>
        <end position="490"/>
    </location>
</feature>
<dbReference type="PROSITE" id="PS50104">
    <property type="entry name" value="TIR"/>
    <property type="match status" value="1"/>
</dbReference>
<dbReference type="Pfam" id="PF13676">
    <property type="entry name" value="TIR_2"/>
    <property type="match status" value="1"/>
</dbReference>
<dbReference type="HOGENOM" id="CLU_038155_0_0_0"/>
<dbReference type="eggNOG" id="COG1192">
    <property type="taxonomic scope" value="Bacteria"/>
</dbReference>
<dbReference type="AlphaFoldDB" id="A0A081BUR4"/>